<keyword evidence="6 12" id="KW-0698">rRNA processing</keyword>
<dbReference type="Gene3D" id="2.40.240.20">
    <property type="entry name" value="Hypothetical PUA domain-like, domain 1"/>
    <property type="match status" value="1"/>
</dbReference>
<dbReference type="PIRSF" id="PIRSF015601">
    <property type="entry name" value="MTase_slr0722"/>
    <property type="match status" value="1"/>
</dbReference>
<evidence type="ECO:0000313" key="15">
    <source>
        <dbReference type="Proteomes" id="UP000501466"/>
    </source>
</evidence>
<evidence type="ECO:0000256" key="3">
    <source>
        <dbReference type="ARBA" id="ARBA00012328"/>
    </source>
</evidence>
<keyword evidence="15" id="KW-1185">Reference proteome</keyword>
<dbReference type="GO" id="GO:0070042">
    <property type="term" value="F:rRNA (uridine-N3-)-methyltransferase activity"/>
    <property type="evidence" value="ECO:0007669"/>
    <property type="project" value="TreeGrafter"/>
</dbReference>
<protein>
    <recommendedName>
        <fullName evidence="4 12">Ribosomal RNA small subunit methyltransferase E</fullName>
        <ecNumber evidence="3 12">2.1.1.193</ecNumber>
    </recommendedName>
</protein>
<evidence type="ECO:0000256" key="10">
    <source>
        <dbReference type="ARBA" id="ARBA00025699"/>
    </source>
</evidence>
<evidence type="ECO:0000259" key="13">
    <source>
        <dbReference type="Pfam" id="PF04452"/>
    </source>
</evidence>
<reference evidence="15" key="1">
    <citation type="submission" date="2019-11" db="EMBL/GenBank/DDBJ databases">
        <title>Isolation and characterization of two novel species in the genus Thiomicrorhabdus.</title>
        <authorList>
            <person name="Mochizuki J."/>
            <person name="Kojima H."/>
            <person name="Fukui M."/>
        </authorList>
    </citation>
    <scope>NUCLEOTIDE SEQUENCE [LARGE SCALE GENOMIC DNA]</scope>
    <source>
        <strain evidence="15">AkT22</strain>
    </source>
</reference>
<name>A0A6F8PL34_9GAMM</name>
<comment type="function">
    <text evidence="10 12">Specifically methylates the N3 position of the uracil ring of uridine 1498 (m3U1498) in 16S rRNA. Acts on the fully assembled 30S ribosomal subunit.</text>
</comment>
<dbReference type="NCBIfam" id="NF008692">
    <property type="entry name" value="PRK11713.1-5"/>
    <property type="match status" value="1"/>
</dbReference>
<sequence length="244" mass="26882">MRIPRFYVPADYLAGQTLSLSKEQSHYALTVLRMKHQRPLEIFNGQGQQAQATLLVTSRRTADLLIDTVASPQTESPLQTILLQGISKGDRMDYTLQKTVELGISVIQPLFTEHCDVKLDDDKLDKKRQQWQDIVISACEQSGRNVVPQVLTPLTLTDWLAHNPNANGLVLNPYASNTLKTLPPTMAQTPIHLLIGPEGGLSDAEVQQATQAGLTPVKLGPRILRTETAGVTVLAILQSLWGDF</sequence>
<evidence type="ECO:0000256" key="6">
    <source>
        <dbReference type="ARBA" id="ARBA00022552"/>
    </source>
</evidence>
<dbReference type="SUPFAM" id="SSF75217">
    <property type="entry name" value="alpha/beta knot"/>
    <property type="match status" value="1"/>
</dbReference>
<keyword evidence="7 12" id="KW-0489">Methyltransferase</keyword>
<dbReference type="InterPro" id="IPR006700">
    <property type="entry name" value="RsmE"/>
</dbReference>
<proteinExistence type="inferred from homology"/>
<dbReference type="EMBL" id="AP021888">
    <property type="protein sequence ID" value="BBP42796.1"/>
    <property type="molecule type" value="Genomic_DNA"/>
</dbReference>
<dbReference type="CDD" id="cd18084">
    <property type="entry name" value="RsmE-like"/>
    <property type="match status" value="1"/>
</dbReference>
<dbReference type="InterPro" id="IPR015947">
    <property type="entry name" value="PUA-like_sf"/>
</dbReference>
<dbReference type="InterPro" id="IPR029028">
    <property type="entry name" value="Alpha/beta_knot_MTases"/>
</dbReference>
<evidence type="ECO:0000256" key="2">
    <source>
        <dbReference type="ARBA" id="ARBA00005528"/>
    </source>
</evidence>
<organism evidence="14 15">
    <name type="scientific">Thiosulfativibrio zosterae</name>
    <dbReference type="NCBI Taxonomy" id="2675053"/>
    <lineage>
        <taxon>Bacteria</taxon>
        <taxon>Pseudomonadati</taxon>
        <taxon>Pseudomonadota</taxon>
        <taxon>Gammaproteobacteria</taxon>
        <taxon>Thiotrichales</taxon>
        <taxon>Piscirickettsiaceae</taxon>
        <taxon>Thiosulfativibrio</taxon>
    </lineage>
</organism>
<evidence type="ECO:0000256" key="12">
    <source>
        <dbReference type="PIRNR" id="PIRNR015601"/>
    </source>
</evidence>
<dbReference type="PANTHER" id="PTHR30027:SF3">
    <property type="entry name" value="16S RRNA (URACIL(1498)-N(3))-METHYLTRANSFERASE"/>
    <property type="match status" value="1"/>
</dbReference>
<dbReference type="RefSeq" id="WP_173290536.1">
    <property type="nucleotide sequence ID" value="NZ_AP021888.1"/>
</dbReference>
<dbReference type="GO" id="GO:0005737">
    <property type="term" value="C:cytoplasm"/>
    <property type="evidence" value="ECO:0007669"/>
    <property type="project" value="UniProtKB-SubCell"/>
</dbReference>
<dbReference type="GO" id="GO:0070475">
    <property type="term" value="P:rRNA base methylation"/>
    <property type="evidence" value="ECO:0007669"/>
    <property type="project" value="TreeGrafter"/>
</dbReference>
<accession>A0A6F8PL34</accession>
<evidence type="ECO:0000256" key="1">
    <source>
        <dbReference type="ARBA" id="ARBA00004496"/>
    </source>
</evidence>
<feature type="domain" description="Ribosomal RNA small subunit methyltransferase E methyltransferase" evidence="13">
    <location>
        <begin position="75"/>
        <end position="238"/>
    </location>
</feature>
<gene>
    <name evidence="14" type="ORF">THMIRHAT_05420</name>
</gene>
<dbReference type="Pfam" id="PF04452">
    <property type="entry name" value="Methyltrans_RNA"/>
    <property type="match status" value="1"/>
</dbReference>
<evidence type="ECO:0000256" key="4">
    <source>
        <dbReference type="ARBA" id="ARBA00013673"/>
    </source>
</evidence>
<evidence type="ECO:0000256" key="5">
    <source>
        <dbReference type="ARBA" id="ARBA00022490"/>
    </source>
</evidence>
<dbReference type="NCBIfam" id="TIGR00046">
    <property type="entry name" value="RsmE family RNA methyltransferase"/>
    <property type="match status" value="1"/>
</dbReference>
<dbReference type="Proteomes" id="UP000501466">
    <property type="component" value="Chromosome"/>
</dbReference>
<keyword evidence="5 12" id="KW-0963">Cytoplasm</keyword>
<dbReference type="AlphaFoldDB" id="A0A6F8PL34"/>
<comment type="subcellular location">
    <subcellularLocation>
        <location evidence="1 12">Cytoplasm</location>
    </subcellularLocation>
</comment>
<evidence type="ECO:0000256" key="11">
    <source>
        <dbReference type="ARBA" id="ARBA00047944"/>
    </source>
</evidence>
<evidence type="ECO:0000256" key="8">
    <source>
        <dbReference type="ARBA" id="ARBA00022679"/>
    </source>
</evidence>
<dbReference type="KEGG" id="tzo:THMIRHAT_05420"/>
<evidence type="ECO:0000256" key="7">
    <source>
        <dbReference type="ARBA" id="ARBA00022603"/>
    </source>
</evidence>
<comment type="similarity">
    <text evidence="2 12">Belongs to the RNA methyltransferase RsmE family.</text>
</comment>
<dbReference type="PANTHER" id="PTHR30027">
    <property type="entry name" value="RIBOSOMAL RNA SMALL SUBUNIT METHYLTRANSFERASE E"/>
    <property type="match status" value="1"/>
</dbReference>
<dbReference type="InterPro" id="IPR046886">
    <property type="entry name" value="RsmE_MTase_dom"/>
</dbReference>
<dbReference type="InterPro" id="IPR029026">
    <property type="entry name" value="tRNA_m1G_MTases_N"/>
</dbReference>
<comment type="catalytic activity">
    <reaction evidence="11 12">
        <text>uridine(1498) in 16S rRNA + S-adenosyl-L-methionine = N(3)-methyluridine(1498) in 16S rRNA + S-adenosyl-L-homocysteine + H(+)</text>
        <dbReference type="Rhea" id="RHEA:42920"/>
        <dbReference type="Rhea" id="RHEA-COMP:10283"/>
        <dbReference type="Rhea" id="RHEA-COMP:10284"/>
        <dbReference type="ChEBI" id="CHEBI:15378"/>
        <dbReference type="ChEBI" id="CHEBI:57856"/>
        <dbReference type="ChEBI" id="CHEBI:59789"/>
        <dbReference type="ChEBI" id="CHEBI:65315"/>
        <dbReference type="ChEBI" id="CHEBI:74502"/>
        <dbReference type="EC" id="2.1.1.193"/>
    </reaction>
</comment>
<keyword evidence="9 12" id="KW-0949">S-adenosyl-L-methionine</keyword>
<dbReference type="Gene3D" id="3.40.1280.10">
    <property type="match status" value="1"/>
</dbReference>
<dbReference type="EC" id="2.1.1.193" evidence="3 12"/>
<keyword evidence="8 12" id="KW-0808">Transferase</keyword>
<evidence type="ECO:0000256" key="9">
    <source>
        <dbReference type="ARBA" id="ARBA00022691"/>
    </source>
</evidence>
<evidence type="ECO:0000313" key="14">
    <source>
        <dbReference type="EMBL" id="BBP42796.1"/>
    </source>
</evidence>
<dbReference type="SUPFAM" id="SSF88697">
    <property type="entry name" value="PUA domain-like"/>
    <property type="match status" value="1"/>
</dbReference>